<accession>A0A1G8AL75</accession>
<dbReference type="InterPro" id="IPR007690">
    <property type="entry name" value="T2SS_GspM"/>
</dbReference>
<gene>
    <name evidence="2" type="ORF">SAMN05660652_01420</name>
</gene>
<sequence length="168" mass="19084">MMIFKTRIQSLKENALTWWRERSERERWILAVWSLALLGLLVWFGLLTPMQHRIGSLERRLPALESLLGKMRSSVAAGTHRSTSTRHDDGDLRGRLSGLLAERKLSAELKAISTTRVEMRLPEMPVAEAFTLLDLMRRESGARVVTLGIKAEPTAATLIRVVAELERR</sequence>
<feature type="transmembrane region" description="Helical" evidence="1">
    <location>
        <begin position="28"/>
        <end position="46"/>
    </location>
</feature>
<keyword evidence="1" id="KW-0812">Transmembrane</keyword>
<dbReference type="GO" id="GO:0015627">
    <property type="term" value="C:type II protein secretion system complex"/>
    <property type="evidence" value="ECO:0007669"/>
    <property type="project" value="InterPro"/>
</dbReference>
<reference evidence="2 3" key="1">
    <citation type="submission" date="2016-10" db="EMBL/GenBank/DDBJ databases">
        <authorList>
            <person name="de Groot N.N."/>
        </authorList>
    </citation>
    <scope>NUCLEOTIDE SEQUENCE [LARGE SCALE GENOMIC DNA]</scope>
    <source>
        <strain evidence="2 3">DSM 5885</strain>
    </source>
</reference>
<evidence type="ECO:0000313" key="3">
    <source>
        <dbReference type="Proteomes" id="UP000198607"/>
    </source>
</evidence>
<name>A0A1G8AL75_9RHOO</name>
<dbReference type="OrthoDB" id="8591250at2"/>
<protein>
    <submittedName>
        <fullName evidence="2">Type II secretory pathway, component PulM</fullName>
    </submittedName>
</protein>
<dbReference type="GO" id="GO:0015628">
    <property type="term" value="P:protein secretion by the type II secretion system"/>
    <property type="evidence" value="ECO:0007669"/>
    <property type="project" value="InterPro"/>
</dbReference>
<dbReference type="Proteomes" id="UP000198607">
    <property type="component" value="Unassembled WGS sequence"/>
</dbReference>
<keyword evidence="3" id="KW-1185">Reference proteome</keyword>
<dbReference type="EMBL" id="FNCY01000004">
    <property type="protein sequence ID" value="SDH21603.1"/>
    <property type="molecule type" value="Genomic_DNA"/>
</dbReference>
<dbReference type="Pfam" id="PF04612">
    <property type="entry name" value="T2SSM"/>
    <property type="match status" value="1"/>
</dbReference>
<proteinExistence type="predicted"/>
<organism evidence="2 3">
    <name type="scientific">Propionivibrio dicarboxylicus</name>
    <dbReference type="NCBI Taxonomy" id="83767"/>
    <lineage>
        <taxon>Bacteria</taxon>
        <taxon>Pseudomonadati</taxon>
        <taxon>Pseudomonadota</taxon>
        <taxon>Betaproteobacteria</taxon>
        <taxon>Rhodocyclales</taxon>
        <taxon>Rhodocyclaceae</taxon>
        <taxon>Propionivibrio</taxon>
    </lineage>
</organism>
<dbReference type="STRING" id="83767.SAMN05660652_01420"/>
<evidence type="ECO:0000256" key="1">
    <source>
        <dbReference type="SAM" id="Phobius"/>
    </source>
</evidence>
<evidence type="ECO:0000313" key="2">
    <source>
        <dbReference type="EMBL" id="SDH21603.1"/>
    </source>
</evidence>
<dbReference type="RefSeq" id="WP_091935935.1">
    <property type="nucleotide sequence ID" value="NZ_FNCY01000004.1"/>
</dbReference>
<keyword evidence="1" id="KW-1133">Transmembrane helix</keyword>
<dbReference type="AlphaFoldDB" id="A0A1G8AL75"/>
<keyword evidence="1" id="KW-0472">Membrane</keyword>